<dbReference type="EMBL" id="BOOR01000021">
    <property type="protein sequence ID" value="GII54903.1"/>
    <property type="molecule type" value="Genomic_DNA"/>
</dbReference>
<protein>
    <submittedName>
        <fullName evidence="1">Uncharacterized protein</fullName>
    </submittedName>
</protein>
<reference evidence="1" key="1">
    <citation type="submission" date="2021-01" db="EMBL/GenBank/DDBJ databases">
        <title>Whole genome shotgun sequence of Planotetraspora thailandica NBRC 104271.</title>
        <authorList>
            <person name="Komaki H."/>
            <person name="Tamura T."/>
        </authorList>
    </citation>
    <scope>NUCLEOTIDE SEQUENCE</scope>
    <source>
        <strain evidence="1">NBRC 104271</strain>
    </source>
</reference>
<keyword evidence="2" id="KW-1185">Reference proteome</keyword>
<accession>A0A8J3XYS2</accession>
<gene>
    <name evidence="1" type="ORF">Pth03_32920</name>
</gene>
<evidence type="ECO:0000313" key="2">
    <source>
        <dbReference type="Proteomes" id="UP000605992"/>
    </source>
</evidence>
<organism evidence="1 2">
    <name type="scientific">Planotetraspora thailandica</name>
    <dbReference type="NCBI Taxonomy" id="487172"/>
    <lineage>
        <taxon>Bacteria</taxon>
        <taxon>Bacillati</taxon>
        <taxon>Actinomycetota</taxon>
        <taxon>Actinomycetes</taxon>
        <taxon>Streptosporangiales</taxon>
        <taxon>Streptosporangiaceae</taxon>
        <taxon>Planotetraspora</taxon>
    </lineage>
</organism>
<proteinExistence type="predicted"/>
<dbReference type="AlphaFoldDB" id="A0A8J3XYS2"/>
<evidence type="ECO:0000313" key="1">
    <source>
        <dbReference type="EMBL" id="GII54903.1"/>
    </source>
</evidence>
<name>A0A8J3XYS2_9ACTN</name>
<comment type="caution">
    <text evidence="1">The sequence shown here is derived from an EMBL/GenBank/DDBJ whole genome shotgun (WGS) entry which is preliminary data.</text>
</comment>
<dbReference type="Proteomes" id="UP000605992">
    <property type="component" value="Unassembled WGS sequence"/>
</dbReference>
<sequence length="83" mass="8867">MASVYVQVLSAAQPIRGLEQAIRLANKRASPQVIAPSPPAPCRERYEQHGVDLSAQHTEANRTIANAENGKIPEVLPPEASGV</sequence>